<dbReference type="Gene3D" id="1.10.10.60">
    <property type="entry name" value="Homeodomain-like"/>
    <property type="match status" value="2"/>
</dbReference>
<keyword evidence="3" id="KW-0747">Spliceosome</keyword>
<dbReference type="EMBL" id="AGVY01000336">
    <property type="protein sequence ID" value="EHN00777.1"/>
    <property type="molecule type" value="Genomic_DNA"/>
</dbReference>
<dbReference type="SMART" id="SM00717">
    <property type="entry name" value="SANT"/>
    <property type="match status" value="2"/>
</dbReference>
<dbReference type="CDD" id="cd00167">
    <property type="entry name" value="SANT"/>
    <property type="match status" value="1"/>
</dbReference>
<keyword evidence="13" id="KW-1185">Reference proteome</keyword>
<name>H0GZJ8_SACCK</name>
<dbReference type="GO" id="GO:0003677">
    <property type="term" value="F:DNA binding"/>
    <property type="evidence" value="ECO:0007669"/>
    <property type="project" value="UniProtKB-KW"/>
</dbReference>
<dbReference type="CDD" id="cd11659">
    <property type="entry name" value="SANT_CDC5_II"/>
    <property type="match status" value="1"/>
</dbReference>
<dbReference type="InterPro" id="IPR009057">
    <property type="entry name" value="Homeodomain-like_sf"/>
</dbReference>
<dbReference type="InterPro" id="IPR001005">
    <property type="entry name" value="SANT/Myb"/>
</dbReference>
<dbReference type="Pfam" id="PF11831">
    <property type="entry name" value="Myb_Cef"/>
    <property type="match status" value="1"/>
</dbReference>
<keyword evidence="6" id="KW-0508">mRNA splicing</keyword>
<evidence type="ECO:0000256" key="6">
    <source>
        <dbReference type="ARBA" id="ARBA00023187"/>
    </source>
</evidence>
<feature type="compositionally biased region" description="Basic residues" evidence="9">
    <location>
        <begin position="261"/>
        <end position="271"/>
    </location>
</feature>
<evidence type="ECO:0000256" key="9">
    <source>
        <dbReference type="SAM" id="MobiDB-lite"/>
    </source>
</evidence>
<dbReference type="InterPro" id="IPR047242">
    <property type="entry name" value="CDC5L/Cef1"/>
</dbReference>
<evidence type="ECO:0000256" key="3">
    <source>
        <dbReference type="ARBA" id="ARBA00022728"/>
    </source>
</evidence>
<keyword evidence="4" id="KW-0677">Repeat</keyword>
<feature type="domain" description="HTH myb-type" evidence="11">
    <location>
        <begin position="65"/>
        <end position="110"/>
    </location>
</feature>
<dbReference type="PROSITE" id="PS50090">
    <property type="entry name" value="MYB_LIKE"/>
    <property type="match status" value="2"/>
</dbReference>
<accession>H0GZJ8</accession>
<dbReference type="InterPro" id="IPR017930">
    <property type="entry name" value="Myb_dom"/>
</dbReference>
<dbReference type="Pfam" id="PF00249">
    <property type="entry name" value="Myb_DNA-binding"/>
    <property type="match status" value="2"/>
</dbReference>
<feature type="region of interest" description="Disordered" evidence="9">
    <location>
        <begin position="245"/>
        <end position="278"/>
    </location>
</feature>
<dbReference type="SUPFAM" id="SSF46689">
    <property type="entry name" value="Homeodomain-like"/>
    <property type="match status" value="1"/>
</dbReference>
<evidence type="ECO:0000313" key="13">
    <source>
        <dbReference type="Proteomes" id="UP000009009"/>
    </source>
</evidence>
<feature type="domain" description="Myb-like" evidence="10">
    <location>
        <begin position="57"/>
        <end position="106"/>
    </location>
</feature>
<evidence type="ECO:0000256" key="8">
    <source>
        <dbReference type="ARBA" id="ARBA00034837"/>
    </source>
</evidence>
<evidence type="ECO:0000259" key="11">
    <source>
        <dbReference type="PROSITE" id="PS51294"/>
    </source>
</evidence>
<dbReference type="AlphaFoldDB" id="H0GZJ8"/>
<reference evidence="12 13" key="1">
    <citation type="journal article" date="2012" name="FEMS Yeast Res.">
        <title>The genome sequence of the wine yeast VIN7 reveals an allotriploid hybrid genome with Saccharomyces cerevisiae and Saccharomyces kudriavzevii origins.</title>
        <authorList>
            <person name="Borneman A.R."/>
            <person name="Desany B.A."/>
            <person name="Riches D."/>
            <person name="Affourtit J.P."/>
            <person name="Forgan A.H."/>
            <person name="Pretorius I.S."/>
            <person name="Egholm M."/>
            <person name="Chambers P.J."/>
        </authorList>
    </citation>
    <scope>NUCLEOTIDE SEQUENCE [LARGE SCALE GENOMIC DNA]</scope>
    <source>
        <strain evidence="12 13">VIN7</strain>
    </source>
</reference>
<keyword evidence="7" id="KW-0539">Nucleus</keyword>
<dbReference type="Proteomes" id="UP000009009">
    <property type="component" value="Unassembled WGS sequence"/>
</dbReference>
<dbReference type="GO" id="GO:0005681">
    <property type="term" value="C:spliceosomal complex"/>
    <property type="evidence" value="ECO:0007669"/>
    <property type="project" value="UniProtKB-KW"/>
</dbReference>
<comment type="similarity">
    <text evidence="1">Belongs to the CEF1 family.</text>
</comment>
<evidence type="ECO:0000256" key="5">
    <source>
        <dbReference type="ARBA" id="ARBA00023125"/>
    </source>
</evidence>
<dbReference type="InterPro" id="IPR047240">
    <property type="entry name" value="SANT_CDC5L_II"/>
</dbReference>
<feature type="domain" description="Myb-like" evidence="10">
    <location>
        <begin position="9"/>
        <end position="56"/>
    </location>
</feature>
<evidence type="ECO:0000256" key="4">
    <source>
        <dbReference type="ARBA" id="ARBA00022737"/>
    </source>
</evidence>
<dbReference type="PhylomeDB" id="H0GZJ8"/>
<dbReference type="OrthoDB" id="1410009at2759"/>
<keyword evidence="5" id="KW-0238">DNA-binding</keyword>
<dbReference type="InterPro" id="IPR021786">
    <property type="entry name" value="Cdc5p/Cef1_C"/>
</dbReference>
<dbReference type="GO" id="GO:0000398">
    <property type="term" value="P:mRNA splicing, via spliceosome"/>
    <property type="evidence" value="ECO:0007669"/>
    <property type="project" value="InterPro"/>
</dbReference>
<dbReference type="HOGENOM" id="CLU_009082_2_1_1"/>
<evidence type="ECO:0000256" key="2">
    <source>
        <dbReference type="ARBA" id="ARBA00022664"/>
    </source>
</evidence>
<dbReference type="GO" id="GO:0000974">
    <property type="term" value="C:Prp19 complex"/>
    <property type="evidence" value="ECO:0007669"/>
    <property type="project" value="InterPro"/>
</dbReference>
<dbReference type="PANTHER" id="PTHR45885">
    <property type="entry name" value="CELL DIVISION CYCLE 5-LIKE PROTEIN"/>
    <property type="match status" value="1"/>
</dbReference>
<evidence type="ECO:0000256" key="7">
    <source>
        <dbReference type="ARBA" id="ARBA00023242"/>
    </source>
</evidence>
<organism evidence="12 13">
    <name type="scientific">Saccharomyces cerevisiae x Saccharomyces kudriavzevii (strain VIN7)</name>
    <name type="common">Yeast</name>
    <dbReference type="NCBI Taxonomy" id="1095631"/>
    <lineage>
        <taxon>Eukaryota</taxon>
        <taxon>Fungi</taxon>
        <taxon>Dikarya</taxon>
        <taxon>Ascomycota</taxon>
        <taxon>Saccharomycotina</taxon>
        <taxon>Saccharomycetes</taxon>
        <taxon>Saccharomycetales</taxon>
        <taxon>Saccharomycetaceae</taxon>
        <taxon>Saccharomyces</taxon>
    </lineage>
</organism>
<evidence type="ECO:0000259" key="10">
    <source>
        <dbReference type="PROSITE" id="PS50090"/>
    </source>
</evidence>
<keyword evidence="2" id="KW-0507">mRNA processing</keyword>
<dbReference type="PANTHER" id="PTHR45885:SF1">
    <property type="entry name" value="CELL DIVISION CYCLE 5-LIKE PROTEIN"/>
    <property type="match status" value="1"/>
</dbReference>
<dbReference type="PROSITE" id="PS51294">
    <property type="entry name" value="HTH_MYB"/>
    <property type="match status" value="2"/>
</dbReference>
<comment type="caution">
    <text evidence="12">The sequence shown here is derived from an EMBL/GenBank/DDBJ whole genome shotgun (WGS) entry which is preliminary data.</text>
</comment>
<evidence type="ECO:0000256" key="1">
    <source>
        <dbReference type="ARBA" id="ARBA00010506"/>
    </source>
</evidence>
<feature type="domain" description="HTH myb-type" evidence="11">
    <location>
        <begin position="8"/>
        <end position="60"/>
    </location>
</feature>
<gene>
    <name evidence="12" type="ORF">VIN7_9265</name>
</gene>
<sequence>MAPVPIYVKGGVWTNVEDQILKAAVQKYGTHQWSKVASLLQKKTARQSELRWNEYLNPNLNFTEFSKQDDARLLDLARELPNQWRTIADMMGRPAQVCIERYNRLLEGEDGGDIALGPGLTDLKVGDINPNAETQMARPDNGDLEDEEKEMLAEARARLLNTQGKKATRKIRERMLEESKRIAELQKRRELKQAGINVAIKKPKRKYGTDIDYNEDIVYEQAPMPGLYDTSNEDRQTKKKFEQFARKVNRKGLNGDEGKSSRKSKDRKRKHEKNDYLEERISGESSVLTDDYKKPKLVLSAPGTKGGRLTYKNELESKRQKLIQTQETGAVLTPEALLSHSPTQNDYEGGNIKVEKKMNLRIRKFLMQMFASLPTPKNDFEIVLSEDEEEEKEENTELAEYRKEMENDRVMNEENILMEPASQENTSPVSLVATALPCTALPIPEFKGNPHSIIDDKYNLLVANAINKESHMEPRGIADFLKQVESRMLQVTKAGTPPQIQSELTMPTGEAILESIQSMVESIEQLQDTLKQVQPLEQRNNEFCKLLCHHDLPALIQAQRQYYTDYYVYQQELRTLETRRKRLRGTLYSASLWR</sequence>
<protein>
    <recommendedName>
        <fullName evidence="8">Pre-mRNA-splicing factor CEF1</fullName>
    </recommendedName>
</protein>
<evidence type="ECO:0000313" key="12">
    <source>
        <dbReference type="EMBL" id="EHN00777.1"/>
    </source>
</evidence>
<proteinExistence type="inferred from homology"/>